<reference evidence="1 2" key="1">
    <citation type="submission" date="2024-06" db="EMBL/GenBank/DDBJ databases">
        <title>Sorghum-associated microbial communities from plants grown in Nebraska, USA.</title>
        <authorList>
            <person name="Schachtman D."/>
        </authorList>
    </citation>
    <scope>NUCLEOTIDE SEQUENCE [LARGE SCALE GENOMIC DNA]</scope>
    <source>
        <strain evidence="1 2">3207</strain>
    </source>
</reference>
<dbReference type="RefSeq" id="WP_354548733.1">
    <property type="nucleotide sequence ID" value="NZ_JBEPSM010000001.1"/>
</dbReference>
<protein>
    <recommendedName>
        <fullName evidence="3">PepSY domain-containing protein</fullName>
    </recommendedName>
</protein>
<dbReference type="EMBL" id="JBEPSM010000001">
    <property type="protein sequence ID" value="MET4632739.1"/>
    <property type="molecule type" value="Genomic_DNA"/>
</dbReference>
<accession>A0ABV2QUN6</accession>
<evidence type="ECO:0000313" key="2">
    <source>
        <dbReference type="Proteomes" id="UP001549321"/>
    </source>
</evidence>
<sequence length="96" mass="10521">MGQISRTKSTVLALALVAVAIPSLAEAGMLERQAGRAIRQAGHWCDEVSRMAVNTKLSLPSRRVVRVTCDDGTRYVQYDLVLRPDNKIASIETVKP</sequence>
<comment type="caution">
    <text evidence="1">The sequence shown here is derived from an EMBL/GenBank/DDBJ whole genome shotgun (WGS) entry which is preliminary data.</text>
</comment>
<dbReference type="Proteomes" id="UP001549321">
    <property type="component" value="Unassembled WGS sequence"/>
</dbReference>
<name>A0ABV2QUN6_9HYPH</name>
<organism evidence="1 2">
    <name type="scientific">Kaistia defluvii</name>
    <dbReference type="NCBI Taxonomy" id="410841"/>
    <lineage>
        <taxon>Bacteria</taxon>
        <taxon>Pseudomonadati</taxon>
        <taxon>Pseudomonadota</taxon>
        <taxon>Alphaproteobacteria</taxon>
        <taxon>Hyphomicrobiales</taxon>
        <taxon>Kaistiaceae</taxon>
        <taxon>Kaistia</taxon>
    </lineage>
</organism>
<gene>
    <name evidence="1" type="ORF">ABIE08_000652</name>
</gene>
<keyword evidence="2" id="KW-1185">Reference proteome</keyword>
<proteinExistence type="predicted"/>
<evidence type="ECO:0008006" key="3">
    <source>
        <dbReference type="Google" id="ProtNLM"/>
    </source>
</evidence>
<evidence type="ECO:0000313" key="1">
    <source>
        <dbReference type="EMBL" id="MET4632739.1"/>
    </source>
</evidence>